<evidence type="ECO:0000313" key="1">
    <source>
        <dbReference type="EMBL" id="PMD15974.1"/>
    </source>
</evidence>
<evidence type="ECO:0000313" key="2">
    <source>
        <dbReference type="Proteomes" id="UP000235672"/>
    </source>
</evidence>
<organism evidence="1 2">
    <name type="scientific">Hyaloscypha hepaticicola</name>
    <dbReference type="NCBI Taxonomy" id="2082293"/>
    <lineage>
        <taxon>Eukaryota</taxon>
        <taxon>Fungi</taxon>
        <taxon>Dikarya</taxon>
        <taxon>Ascomycota</taxon>
        <taxon>Pezizomycotina</taxon>
        <taxon>Leotiomycetes</taxon>
        <taxon>Helotiales</taxon>
        <taxon>Hyaloscyphaceae</taxon>
        <taxon>Hyaloscypha</taxon>
    </lineage>
</organism>
<dbReference type="AlphaFoldDB" id="A0A2J6PPM6"/>
<gene>
    <name evidence="1" type="ORF">NA56DRAFT_709360</name>
</gene>
<accession>A0A2J6PPM6</accession>
<sequence length="101" mass="11573">MFESSSGRKSLASRYIAASIPSFLPSFHMEIFKLLYIHNATYLEIMKKELYPALKTINWKKTLLQVFKNDSGFGSGKDWNNIGMPYLGLYEASAMVELRLL</sequence>
<protein>
    <submittedName>
        <fullName evidence="1">Uncharacterized protein</fullName>
    </submittedName>
</protein>
<keyword evidence="2" id="KW-1185">Reference proteome</keyword>
<dbReference type="EMBL" id="KZ613509">
    <property type="protein sequence ID" value="PMD15974.1"/>
    <property type="molecule type" value="Genomic_DNA"/>
</dbReference>
<reference evidence="1 2" key="1">
    <citation type="submission" date="2016-05" db="EMBL/GenBank/DDBJ databases">
        <title>A degradative enzymes factory behind the ericoid mycorrhizal symbiosis.</title>
        <authorList>
            <consortium name="DOE Joint Genome Institute"/>
            <person name="Martino E."/>
            <person name="Morin E."/>
            <person name="Grelet G."/>
            <person name="Kuo A."/>
            <person name="Kohler A."/>
            <person name="Daghino S."/>
            <person name="Barry K."/>
            <person name="Choi C."/>
            <person name="Cichocki N."/>
            <person name="Clum A."/>
            <person name="Copeland A."/>
            <person name="Hainaut M."/>
            <person name="Haridas S."/>
            <person name="Labutti K."/>
            <person name="Lindquist E."/>
            <person name="Lipzen A."/>
            <person name="Khouja H.-R."/>
            <person name="Murat C."/>
            <person name="Ohm R."/>
            <person name="Olson A."/>
            <person name="Spatafora J."/>
            <person name="Veneault-Fourrey C."/>
            <person name="Henrissat B."/>
            <person name="Grigoriev I."/>
            <person name="Martin F."/>
            <person name="Perotto S."/>
        </authorList>
    </citation>
    <scope>NUCLEOTIDE SEQUENCE [LARGE SCALE GENOMIC DNA]</scope>
    <source>
        <strain evidence="1 2">UAMH 7357</strain>
    </source>
</reference>
<proteinExistence type="predicted"/>
<dbReference type="Proteomes" id="UP000235672">
    <property type="component" value="Unassembled WGS sequence"/>
</dbReference>
<name>A0A2J6PPM6_9HELO</name>